<evidence type="ECO:0000313" key="9">
    <source>
        <dbReference type="Proteomes" id="UP001317822"/>
    </source>
</evidence>
<comment type="subcellular location">
    <subcellularLocation>
        <location evidence="1">Cell membrane</location>
        <topology evidence="1">Multi-pass membrane protein</topology>
    </subcellularLocation>
</comment>
<feature type="transmembrane region" description="Helical" evidence="7">
    <location>
        <begin position="62"/>
        <end position="87"/>
    </location>
</feature>
<dbReference type="EMBL" id="AP027041">
    <property type="protein sequence ID" value="BDU17385.1"/>
    <property type="molecule type" value="Genomic_DNA"/>
</dbReference>
<dbReference type="NCBIfam" id="TIGR00765">
    <property type="entry name" value="yihY_not_rbn"/>
    <property type="match status" value="1"/>
</dbReference>
<name>A0ABM8DFL9_9GAMM</name>
<accession>A0ABM8DFL9</accession>
<keyword evidence="3 7" id="KW-0812">Transmembrane</keyword>
<evidence type="ECO:0000256" key="6">
    <source>
        <dbReference type="SAM" id="MobiDB-lite"/>
    </source>
</evidence>
<feature type="transmembrane region" description="Helical" evidence="7">
    <location>
        <begin position="278"/>
        <end position="305"/>
    </location>
</feature>
<keyword evidence="5 7" id="KW-0472">Membrane</keyword>
<sequence length="343" mass="37312">MADDTAKTPVEKTAEKLDPTAPRRSEPDRGSSFRRPAMQALVRRAQGSLPAALLRRFVDTELMAQAAALALYAMLSLAPLLLILVWLTSALLPGAQDSLMQQIGLLAGGEAERVARTVVDNARDRPDTGSIAGWWSVALLFVGATAVFAQLQDVLNKIFRTDATRLAGAMAWLRKRVFSMGLVLAMGFLLLVSMTVSTLVQLAFSRVEWALPIVMNVATWAVYAISFALMYHYLPDRSVGWKRALGGGAITAVLFVFGRWLIGWYLHRSNPGSAYGSMGALVLALVWMYYAALIVFIGALITAVIDERRKKRKTSAGDGRDGDKSQRDDAVRRHAGESGDSGP</sequence>
<dbReference type="Pfam" id="PF03631">
    <property type="entry name" value="Virul_fac_BrkB"/>
    <property type="match status" value="1"/>
</dbReference>
<evidence type="ECO:0000256" key="1">
    <source>
        <dbReference type="ARBA" id="ARBA00004651"/>
    </source>
</evidence>
<keyword evidence="4 7" id="KW-1133">Transmembrane helix</keyword>
<feature type="compositionally biased region" description="Basic and acidic residues" evidence="6">
    <location>
        <begin position="1"/>
        <end position="31"/>
    </location>
</feature>
<evidence type="ECO:0000256" key="3">
    <source>
        <dbReference type="ARBA" id="ARBA00022692"/>
    </source>
</evidence>
<organism evidence="8 9">
    <name type="scientific">Lysobacter auxotrophicus</name>
    <dbReference type="NCBI Taxonomy" id="2992573"/>
    <lineage>
        <taxon>Bacteria</taxon>
        <taxon>Pseudomonadati</taxon>
        <taxon>Pseudomonadota</taxon>
        <taxon>Gammaproteobacteria</taxon>
        <taxon>Lysobacterales</taxon>
        <taxon>Lysobacteraceae</taxon>
        <taxon>Lysobacter</taxon>
    </lineage>
</organism>
<evidence type="ECO:0000256" key="7">
    <source>
        <dbReference type="SAM" id="Phobius"/>
    </source>
</evidence>
<feature type="transmembrane region" description="Helical" evidence="7">
    <location>
        <begin position="210"/>
        <end position="233"/>
    </location>
</feature>
<dbReference type="InterPro" id="IPR017039">
    <property type="entry name" value="Virul_fac_BrkB"/>
</dbReference>
<dbReference type="PANTHER" id="PTHR30213:SF1">
    <property type="entry name" value="INNER MEMBRANE PROTEIN YHJD"/>
    <property type="match status" value="1"/>
</dbReference>
<keyword evidence="2" id="KW-1003">Cell membrane</keyword>
<feature type="transmembrane region" description="Helical" evidence="7">
    <location>
        <begin position="245"/>
        <end position="266"/>
    </location>
</feature>
<feature type="transmembrane region" description="Helical" evidence="7">
    <location>
        <begin position="131"/>
        <end position="151"/>
    </location>
</feature>
<dbReference type="PANTHER" id="PTHR30213">
    <property type="entry name" value="INNER MEMBRANE PROTEIN YHJD"/>
    <property type="match status" value="1"/>
</dbReference>
<reference evidence="8 9" key="1">
    <citation type="journal article" date="2023" name="Int. J. Syst. Evol. Microbiol.">
        <title>Physiological and genomic analyses of cobalamin (vitamin B12)-auxotrophy of Lysobacter auxotrophicus sp. nov., a methionine-auxotrophic chitinolytic bacterium isolated from chitin-treated soil.</title>
        <authorList>
            <person name="Saito A."/>
            <person name="Dohra H."/>
            <person name="Hamada M."/>
            <person name="Moriuchi R."/>
            <person name="Kotsuchibashi Y."/>
            <person name="Mori K."/>
        </authorList>
    </citation>
    <scope>NUCLEOTIDE SEQUENCE [LARGE SCALE GENOMIC DNA]</scope>
    <source>
        <strain evidence="8 9">5-21a</strain>
    </source>
</reference>
<evidence type="ECO:0000256" key="4">
    <source>
        <dbReference type="ARBA" id="ARBA00022989"/>
    </source>
</evidence>
<evidence type="ECO:0000256" key="5">
    <source>
        <dbReference type="ARBA" id="ARBA00023136"/>
    </source>
</evidence>
<proteinExistence type="predicted"/>
<evidence type="ECO:0000256" key="2">
    <source>
        <dbReference type="ARBA" id="ARBA00022475"/>
    </source>
</evidence>
<keyword evidence="9" id="KW-1185">Reference proteome</keyword>
<gene>
    <name evidence="8" type="ORF">LA521A_25860</name>
</gene>
<evidence type="ECO:0000313" key="8">
    <source>
        <dbReference type="EMBL" id="BDU17385.1"/>
    </source>
</evidence>
<dbReference type="Proteomes" id="UP001317822">
    <property type="component" value="Chromosome"/>
</dbReference>
<dbReference type="RefSeq" id="WP_425494518.1">
    <property type="nucleotide sequence ID" value="NZ_AP027041.1"/>
</dbReference>
<feature type="transmembrane region" description="Helical" evidence="7">
    <location>
        <begin position="182"/>
        <end position="204"/>
    </location>
</feature>
<feature type="region of interest" description="Disordered" evidence="6">
    <location>
        <begin position="1"/>
        <end position="35"/>
    </location>
</feature>
<feature type="compositionally biased region" description="Basic and acidic residues" evidence="6">
    <location>
        <begin position="318"/>
        <end position="337"/>
    </location>
</feature>
<feature type="region of interest" description="Disordered" evidence="6">
    <location>
        <begin position="310"/>
        <end position="343"/>
    </location>
</feature>
<protein>
    <submittedName>
        <fullName evidence="8">YihY/virulence factor BrkB family protein</fullName>
    </submittedName>
</protein>